<feature type="compositionally biased region" description="Basic and acidic residues" evidence="1">
    <location>
        <begin position="38"/>
        <end position="49"/>
    </location>
</feature>
<evidence type="ECO:0000313" key="3">
    <source>
        <dbReference type="Proteomes" id="UP001151760"/>
    </source>
</evidence>
<protein>
    <submittedName>
        <fullName evidence="2">Uncharacterized protein</fullName>
    </submittedName>
</protein>
<sequence>MLASMLSPTDLICSGGSGTVVGSGDVTGDGSDGEGDLDLLRDEGGKSDGGDDNDGIFDGSSKLHVDGNVALH</sequence>
<dbReference type="Proteomes" id="UP001151760">
    <property type="component" value="Unassembled WGS sequence"/>
</dbReference>
<evidence type="ECO:0000256" key="1">
    <source>
        <dbReference type="SAM" id="MobiDB-lite"/>
    </source>
</evidence>
<organism evidence="2 3">
    <name type="scientific">Tanacetum coccineum</name>
    <dbReference type="NCBI Taxonomy" id="301880"/>
    <lineage>
        <taxon>Eukaryota</taxon>
        <taxon>Viridiplantae</taxon>
        <taxon>Streptophyta</taxon>
        <taxon>Embryophyta</taxon>
        <taxon>Tracheophyta</taxon>
        <taxon>Spermatophyta</taxon>
        <taxon>Magnoliopsida</taxon>
        <taxon>eudicotyledons</taxon>
        <taxon>Gunneridae</taxon>
        <taxon>Pentapetalae</taxon>
        <taxon>asterids</taxon>
        <taxon>campanulids</taxon>
        <taxon>Asterales</taxon>
        <taxon>Asteraceae</taxon>
        <taxon>Asteroideae</taxon>
        <taxon>Anthemideae</taxon>
        <taxon>Anthemidinae</taxon>
        <taxon>Tanacetum</taxon>
    </lineage>
</organism>
<gene>
    <name evidence="2" type="ORF">Tco_0922452</name>
</gene>
<evidence type="ECO:0000313" key="2">
    <source>
        <dbReference type="EMBL" id="GJT32033.1"/>
    </source>
</evidence>
<reference evidence="2" key="1">
    <citation type="journal article" date="2022" name="Int. J. Mol. Sci.">
        <title>Draft Genome of Tanacetum Coccineum: Genomic Comparison of Closely Related Tanacetum-Family Plants.</title>
        <authorList>
            <person name="Yamashiro T."/>
            <person name="Shiraishi A."/>
            <person name="Nakayama K."/>
            <person name="Satake H."/>
        </authorList>
    </citation>
    <scope>NUCLEOTIDE SEQUENCE</scope>
</reference>
<reference evidence="2" key="2">
    <citation type="submission" date="2022-01" db="EMBL/GenBank/DDBJ databases">
        <authorList>
            <person name="Yamashiro T."/>
            <person name="Shiraishi A."/>
            <person name="Satake H."/>
            <person name="Nakayama K."/>
        </authorList>
    </citation>
    <scope>NUCLEOTIDE SEQUENCE</scope>
</reference>
<proteinExistence type="predicted"/>
<dbReference type="EMBL" id="BQNB010014756">
    <property type="protein sequence ID" value="GJT32033.1"/>
    <property type="molecule type" value="Genomic_DNA"/>
</dbReference>
<feature type="compositionally biased region" description="Gly residues" evidence="1">
    <location>
        <begin position="15"/>
        <end position="27"/>
    </location>
</feature>
<accession>A0ABQ5CZ32</accession>
<name>A0ABQ5CZ32_9ASTR</name>
<keyword evidence="3" id="KW-1185">Reference proteome</keyword>
<comment type="caution">
    <text evidence="2">The sequence shown here is derived from an EMBL/GenBank/DDBJ whole genome shotgun (WGS) entry which is preliminary data.</text>
</comment>
<feature type="region of interest" description="Disordered" evidence="1">
    <location>
        <begin position="1"/>
        <end position="72"/>
    </location>
</feature>